<evidence type="ECO:0000313" key="5">
    <source>
        <dbReference type="Proteomes" id="UP000198943"/>
    </source>
</evidence>
<protein>
    <submittedName>
        <fullName evidence="4">Linear amide C-N hydrolases, choloylglycine hydrolase family</fullName>
    </submittedName>
</protein>
<dbReference type="Gene3D" id="3.60.60.10">
    <property type="entry name" value="Penicillin V Acylase, Chain A"/>
    <property type="match status" value="1"/>
</dbReference>
<keyword evidence="5" id="KW-1185">Reference proteome</keyword>
<dbReference type="RefSeq" id="WP_093731035.1">
    <property type="nucleotide sequence ID" value="NZ_FMYW01000016.1"/>
</dbReference>
<dbReference type="SUPFAM" id="SSF56235">
    <property type="entry name" value="N-terminal nucleophile aminohydrolases (Ntn hydrolases)"/>
    <property type="match status" value="1"/>
</dbReference>
<dbReference type="Proteomes" id="UP000198943">
    <property type="component" value="Unassembled WGS sequence"/>
</dbReference>
<feature type="chain" id="PRO_5011506182" evidence="2">
    <location>
        <begin position="30"/>
        <end position="393"/>
    </location>
</feature>
<evidence type="ECO:0000259" key="3">
    <source>
        <dbReference type="Pfam" id="PF02275"/>
    </source>
</evidence>
<evidence type="ECO:0000256" key="1">
    <source>
        <dbReference type="ARBA" id="ARBA00022801"/>
    </source>
</evidence>
<dbReference type="OrthoDB" id="8617387at2"/>
<reference evidence="5" key="1">
    <citation type="submission" date="2016-10" db="EMBL/GenBank/DDBJ databases">
        <authorList>
            <person name="Varghese N."/>
            <person name="Submissions S."/>
        </authorList>
    </citation>
    <scope>NUCLEOTIDE SEQUENCE [LARGE SCALE GENOMIC DNA]</scope>
    <source>
        <strain evidence="5">DSM 11005</strain>
    </source>
</reference>
<evidence type="ECO:0000256" key="2">
    <source>
        <dbReference type="SAM" id="SignalP"/>
    </source>
</evidence>
<gene>
    <name evidence="4" type="ORF">SAMN04487864_11625</name>
</gene>
<proteinExistence type="predicted"/>
<name>A0A1G6NVP4_9FIRM</name>
<feature type="domain" description="Choloylglycine hydrolase/NAAA C-terminal" evidence="3">
    <location>
        <begin position="73"/>
        <end position="259"/>
    </location>
</feature>
<dbReference type="InterPro" id="IPR029055">
    <property type="entry name" value="Ntn_hydrolases_N"/>
</dbReference>
<dbReference type="AlphaFoldDB" id="A0A1G6NVP4"/>
<organism evidence="4 5">
    <name type="scientific">Succiniclasticum ruminis</name>
    <dbReference type="NCBI Taxonomy" id="40841"/>
    <lineage>
        <taxon>Bacteria</taxon>
        <taxon>Bacillati</taxon>
        <taxon>Bacillota</taxon>
        <taxon>Negativicutes</taxon>
        <taxon>Acidaminococcales</taxon>
        <taxon>Acidaminococcaceae</taxon>
        <taxon>Succiniclasticum</taxon>
    </lineage>
</organism>
<dbReference type="InterPro" id="IPR029132">
    <property type="entry name" value="CBAH/NAAA_C"/>
</dbReference>
<feature type="signal peptide" evidence="2">
    <location>
        <begin position="1"/>
        <end position="29"/>
    </location>
</feature>
<sequence>MKISKKAFHLLLTALMAFSFVAYVSVAQASSFTTPKKLADYLYYMEYSDYSADLKTGEQVKTGFACSAVRNGNFYGRNLDLDYADVPEFVIKVAPKKSEGRYASIGLAAILTLKSNEVDRVSEAQLLAMPNLTFDGINENGVAMNCNVCPAIDLDFATLLSTNYGKPRIHAVAVVRYVLDHAKSAAHGVELLKNMDIYGGYGSWGLHWMLSDEKETYIIECIDGELVARKDTDNIMTNFYVNYAPNTSYAKYIAKTGQTVAGKTYKDFPILTPHACGVERYAVLKEHYAEGGKSAEGMARLMERVKYTQTYEADTKPFWYTEYTDGNLTIASAPMDFKPGIQSEIDTYKLHDRNIQPHNYWITWHTAVYDLANRTLRLNIQEDYSRHYHFKLN</sequence>
<dbReference type="Pfam" id="PF02275">
    <property type="entry name" value="CBAH"/>
    <property type="match status" value="1"/>
</dbReference>
<evidence type="ECO:0000313" key="4">
    <source>
        <dbReference type="EMBL" id="SDC71327.1"/>
    </source>
</evidence>
<accession>A0A1G6NVP4</accession>
<dbReference type="EMBL" id="FMYW01000016">
    <property type="protein sequence ID" value="SDC71327.1"/>
    <property type="molecule type" value="Genomic_DNA"/>
</dbReference>
<dbReference type="GO" id="GO:0016787">
    <property type="term" value="F:hydrolase activity"/>
    <property type="evidence" value="ECO:0007669"/>
    <property type="project" value="UniProtKB-KW"/>
</dbReference>
<keyword evidence="2" id="KW-0732">Signal</keyword>
<keyword evidence="1 4" id="KW-0378">Hydrolase</keyword>